<name>A0A0E9QEC7_ANGAN</name>
<sequence length="35" mass="4060">MCICMYTQICDCMYIAYIHICSLFPMFVSNKQTGS</sequence>
<dbReference type="EMBL" id="GBXM01093735">
    <property type="protein sequence ID" value="JAH14842.1"/>
    <property type="molecule type" value="Transcribed_RNA"/>
</dbReference>
<organism evidence="1">
    <name type="scientific">Anguilla anguilla</name>
    <name type="common">European freshwater eel</name>
    <name type="synonym">Muraena anguilla</name>
    <dbReference type="NCBI Taxonomy" id="7936"/>
    <lineage>
        <taxon>Eukaryota</taxon>
        <taxon>Metazoa</taxon>
        <taxon>Chordata</taxon>
        <taxon>Craniata</taxon>
        <taxon>Vertebrata</taxon>
        <taxon>Euteleostomi</taxon>
        <taxon>Actinopterygii</taxon>
        <taxon>Neopterygii</taxon>
        <taxon>Teleostei</taxon>
        <taxon>Anguilliformes</taxon>
        <taxon>Anguillidae</taxon>
        <taxon>Anguilla</taxon>
    </lineage>
</organism>
<evidence type="ECO:0000313" key="1">
    <source>
        <dbReference type="EMBL" id="JAH14842.1"/>
    </source>
</evidence>
<proteinExistence type="predicted"/>
<reference evidence="1" key="1">
    <citation type="submission" date="2014-11" db="EMBL/GenBank/DDBJ databases">
        <authorList>
            <person name="Amaro Gonzalez C."/>
        </authorList>
    </citation>
    <scope>NUCLEOTIDE SEQUENCE</scope>
</reference>
<reference evidence="1" key="2">
    <citation type="journal article" date="2015" name="Fish Shellfish Immunol.">
        <title>Early steps in the European eel (Anguilla anguilla)-Vibrio vulnificus interaction in the gills: Role of the RtxA13 toxin.</title>
        <authorList>
            <person name="Callol A."/>
            <person name="Pajuelo D."/>
            <person name="Ebbesson L."/>
            <person name="Teles M."/>
            <person name="MacKenzie S."/>
            <person name="Amaro C."/>
        </authorList>
    </citation>
    <scope>NUCLEOTIDE SEQUENCE</scope>
</reference>
<dbReference type="AlphaFoldDB" id="A0A0E9QEC7"/>
<accession>A0A0E9QEC7</accession>
<protein>
    <submittedName>
        <fullName evidence="1">Uncharacterized protein</fullName>
    </submittedName>
</protein>